<keyword evidence="2" id="KW-1185">Reference proteome</keyword>
<reference evidence="1 2" key="1">
    <citation type="submission" date="2020-08" db="EMBL/GenBank/DDBJ databases">
        <title>A Genomic Blueprint of the Chicken Gut Microbiome.</title>
        <authorList>
            <person name="Gilroy R."/>
            <person name="Ravi A."/>
            <person name="Getino M."/>
            <person name="Pursley I."/>
            <person name="Horton D.L."/>
            <person name="Alikhan N.-F."/>
            <person name="Baker D."/>
            <person name="Gharbi K."/>
            <person name="Hall N."/>
            <person name="Watson M."/>
            <person name="Adriaenssens E.M."/>
            <person name="Foster-Nyarko E."/>
            <person name="Jarju S."/>
            <person name="Secka A."/>
            <person name="Antonio M."/>
            <person name="Oren A."/>
            <person name="Chaudhuri R."/>
            <person name="La Ragione R.M."/>
            <person name="Hildebrand F."/>
            <person name="Pallen M.J."/>
        </authorList>
    </citation>
    <scope>NUCLEOTIDE SEQUENCE [LARGE SCALE GENOMIC DNA]</scope>
    <source>
        <strain evidence="1 2">Sa2BUA9</strain>
    </source>
</reference>
<dbReference type="EMBL" id="JACSQO010000001">
    <property type="protein sequence ID" value="MBD7943169.1"/>
    <property type="molecule type" value="Genomic_DNA"/>
</dbReference>
<dbReference type="InterPro" id="IPR010461">
    <property type="entry name" value="ComK"/>
</dbReference>
<gene>
    <name evidence="1" type="ORF">H9650_03480</name>
</gene>
<dbReference type="RefSeq" id="WP_191696569.1">
    <property type="nucleotide sequence ID" value="NZ_JACSQO010000001.1"/>
</dbReference>
<name>A0ABR8R632_9BACI</name>
<evidence type="ECO:0000313" key="2">
    <source>
        <dbReference type="Proteomes" id="UP000640786"/>
    </source>
</evidence>
<comment type="caution">
    <text evidence="1">The sequence shown here is derived from an EMBL/GenBank/DDBJ whole genome shotgun (WGS) entry which is preliminary data.</text>
</comment>
<evidence type="ECO:0000313" key="1">
    <source>
        <dbReference type="EMBL" id="MBD7943169.1"/>
    </source>
</evidence>
<proteinExistence type="predicted"/>
<organism evidence="1 2">
    <name type="scientific">Psychrobacillus faecigallinarum</name>
    <dbReference type="NCBI Taxonomy" id="2762235"/>
    <lineage>
        <taxon>Bacteria</taxon>
        <taxon>Bacillati</taxon>
        <taxon>Bacillota</taxon>
        <taxon>Bacilli</taxon>
        <taxon>Bacillales</taxon>
        <taxon>Bacillaceae</taxon>
        <taxon>Psychrobacillus</taxon>
    </lineage>
</organism>
<dbReference type="Pfam" id="PF06338">
    <property type="entry name" value="ComK"/>
    <property type="match status" value="1"/>
</dbReference>
<sequence length="158" mass="18084">MLIYCDSLFITMNTLMLESGFTNGYNSKITTKHGIFQSNLSVVQLLENACLRHASTLEGRIQATKRLMSYFQKTPIIIEPGKIAAFPTMSYNNLECIWIFNHLFHIEELGQGECLLTFYNRMTVKVAASKYVLIKQQERMHAMINTFGLLGRYSDLQG</sequence>
<dbReference type="Proteomes" id="UP000640786">
    <property type="component" value="Unassembled WGS sequence"/>
</dbReference>
<accession>A0ABR8R632</accession>
<protein>
    <submittedName>
        <fullName evidence="1">Competence protein ComK</fullName>
    </submittedName>
</protein>